<dbReference type="SUPFAM" id="SSF46557">
    <property type="entry name" value="GreA transcript cleavage protein, N-terminal domain"/>
    <property type="match status" value="1"/>
</dbReference>
<dbReference type="Pfam" id="PF01272">
    <property type="entry name" value="GreA_GreB"/>
    <property type="match status" value="1"/>
</dbReference>
<proteinExistence type="inferred from homology"/>
<accession>A0A1F8C1S5</accession>
<evidence type="ECO:0000313" key="12">
    <source>
        <dbReference type="EMBL" id="OGM70314.1"/>
    </source>
</evidence>
<dbReference type="InterPro" id="IPR023459">
    <property type="entry name" value="Tscrpt_elong_fac_GreA/B_fam"/>
</dbReference>
<dbReference type="Gene3D" id="1.10.287.180">
    <property type="entry name" value="Transcription elongation factor, GreA/GreB, N-terminal domain"/>
    <property type="match status" value="1"/>
</dbReference>
<evidence type="ECO:0000259" key="11">
    <source>
        <dbReference type="Pfam" id="PF03449"/>
    </source>
</evidence>
<comment type="similarity">
    <text evidence="1 8 9">Belongs to the GreA/GreB family.</text>
</comment>
<dbReference type="InterPro" id="IPR028624">
    <property type="entry name" value="Tscrpt_elong_fac_GreA/B"/>
</dbReference>
<evidence type="ECO:0000256" key="1">
    <source>
        <dbReference type="ARBA" id="ARBA00008213"/>
    </source>
</evidence>
<evidence type="ECO:0000256" key="7">
    <source>
        <dbReference type="ARBA" id="ARBA00030776"/>
    </source>
</evidence>
<dbReference type="HAMAP" id="MF_00105">
    <property type="entry name" value="GreA_GreB"/>
    <property type="match status" value="1"/>
</dbReference>
<dbReference type="PROSITE" id="PS00830">
    <property type="entry name" value="GREAB_2"/>
    <property type="match status" value="1"/>
</dbReference>
<dbReference type="EMBL" id="MGHL01000006">
    <property type="protein sequence ID" value="OGM70314.1"/>
    <property type="molecule type" value="Genomic_DNA"/>
</dbReference>
<dbReference type="PANTHER" id="PTHR30437:SF4">
    <property type="entry name" value="TRANSCRIPTION ELONGATION FACTOR GREA"/>
    <property type="match status" value="1"/>
</dbReference>
<dbReference type="PANTHER" id="PTHR30437">
    <property type="entry name" value="TRANSCRIPTION ELONGATION FACTOR GREA"/>
    <property type="match status" value="1"/>
</dbReference>
<dbReference type="PIRSF" id="PIRSF006092">
    <property type="entry name" value="GreA_GreB"/>
    <property type="match status" value="1"/>
</dbReference>
<evidence type="ECO:0000313" key="13">
    <source>
        <dbReference type="Proteomes" id="UP000178429"/>
    </source>
</evidence>
<dbReference type="Pfam" id="PF03449">
    <property type="entry name" value="GreA_GreB_N"/>
    <property type="match status" value="1"/>
</dbReference>
<dbReference type="PROSITE" id="PS00829">
    <property type="entry name" value="GREAB_1"/>
    <property type="match status" value="1"/>
</dbReference>
<evidence type="ECO:0000256" key="2">
    <source>
        <dbReference type="ARBA" id="ARBA00013729"/>
    </source>
</evidence>
<evidence type="ECO:0000256" key="8">
    <source>
        <dbReference type="HAMAP-Rule" id="MF_00105"/>
    </source>
</evidence>
<feature type="domain" description="Transcription elongation factor GreA/GreB C-terminal" evidence="10">
    <location>
        <begin position="83"/>
        <end position="154"/>
    </location>
</feature>
<dbReference type="InterPro" id="IPR036805">
    <property type="entry name" value="Tscrpt_elong_fac_GreA/B_N_sf"/>
</dbReference>
<dbReference type="AlphaFoldDB" id="A0A1F8C1S5"/>
<dbReference type="GO" id="GO:0003677">
    <property type="term" value="F:DNA binding"/>
    <property type="evidence" value="ECO:0007669"/>
    <property type="project" value="UniProtKB-UniRule"/>
</dbReference>
<dbReference type="InterPro" id="IPR036953">
    <property type="entry name" value="GreA/GreB_C_sf"/>
</dbReference>
<evidence type="ECO:0000256" key="5">
    <source>
        <dbReference type="ARBA" id="ARBA00023163"/>
    </source>
</evidence>
<dbReference type="GO" id="GO:0006354">
    <property type="term" value="P:DNA-templated transcription elongation"/>
    <property type="evidence" value="ECO:0007669"/>
    <property type="project" value="TreeGrafter"/>
</dbReference>
<dbReference type="GO" id="GO:0070063">
    <property type="term" value="F:RNA polymerase binding"/>
    <property type="evidence" value="ECO:0007669"/>
    <property type="project" value="InterPro"/>
</dbReference>
<protein>
    <recommendedName>
        <fullName evidence="2 8">Transcription elongation factor GreA</fullName>
    </recommendedName>
    <alternativeName>
        <fullName evidence="7 8">Transcript cleavage factor GreA</fullName>
    </alternativeName>
</protein>
<dbReference type="FunFam" id="1.10.287.180:FF:000001">
    <property type="entry name" value="Transcription elongation factor GreA"/>
    <property type="match status" value="1"/>
</dbReference>
<sequence>MLFQMIQITQKGLDSLKSELDELVSLKRPKLVERLSRAREEGDLAENSDYSSAKDELDFLDGRIAELTEVVDHAEVVKGSNGDGTVAVGTVVTVSTNNTTTDFNIVGDWEADPIAKKISHTSPLGQALVGKKKGDRVEVAAPAGKLNYEILSVKPAS</sequence>
<evidence type="ECO:0000256" key="3">
    <source>
        <dbReference type="ARBA" id="ARBA00023015"/>
    </source>
</evidence>
<dbReference type="NCBIfam" id="NF001263">
    <property type="entry name" value="PRK00226.1-4"/>
    <property type="match status" value="1"/>
</dbReference>
<dbReference type="InterPro" id="IPR018151">
    <property type="entry name" value="TF_GreA/GreB_CS"/>
</dbReference>
<dbReference type="NCBIfam" id="TIGR01462">
    <property type="entry name" value="greA"/>
    <property type="match status" value="1"/>
</dbReference>
<dbReference type="InterPro" id="IPR001437">
    <property type="entry name" value="Tscrpt_elong_fac_GreA/B_C"/>
</dbReference>
<keyword evidence="3 8" id="KW-0805">Transcription regulation</keyword>
<dbReference type="STRING" id="1802525.A2975_04575"/>
<evidence type="ECO:0000256" key="4">
    <source>
        <dbReference type="ARBA" id="ARBA00023125"/>
    </source>
</evidence>
<dbReference type="GO" id="GO:0032784">
    <property type="term" value="P:regulation of DNA-templated transcription elongation"/>
    <property type="evidence" value="ECO:0007669"/>
    <property type="project" value="UniProtKB-UniRule"/>
</dbReference>
<gene>
    <name evidence="8" type="primary">greA</name>
    <name evidence="12" type="ORF">A2975_04575</name>
</gene>
<keyword evidence="5 8" id="KW-0804">Transcription</keyword>
<evidence type="ECO:0000256" key="9">
    <source>
        <dbReference type="RuleBase" id="RU000556"/>
    </source>
</evidence>
<dbReference type="Proteomes" id="UP000178429">
    <property type="component" value="Unassembled WGS sequence"/>
</dbReference>
<dbReference type="InterPro" id="IPR006359">
    <property type="entry name" value="Tscrpt_elong_fac_GreA"/>
</dbReference>
<name>A0A1F8C1S5_9BACT</name>
<comment type="caution">
    <text evidence="12">The sequence shown here is derived from an EMBL/GenBank/DDBJ whole genome shotgun (WGS) entry which is preliminary data.</text>
</comment>
<dbReference type="Gene3D" id="3.10.50.30">
    <property type="entry name" value="Transcription elongation factor, GreA/GreB, C-terminal domain"/>
    <property type="match status" value="1"/>
</dbReference>
<feature type="domain" description="Transcription elongation factor GreA/GreB N-terminal" evidence="11">
    <location>
        <begin position="6"/>
        <end position="76"/>
    </location>
</feature>
<dbReference type="FunFam" id="3.10.50.30:FF:000001">
    <property type="entry name" value="Transcription elongation factor GreA"/>
    <property type="match status" value="1"/>
</dbReference>
<dbReference type="InterPro" id="IPR022691">
    <property type="entry name" value="Tscrpt_elong_fac_GreA/B_N"/>
</dbReference>
<keyword evidence="4 8" id="KW-0238">DNA-binding</keyword>
<evidence type="ECO:0000259" key="10">
    <source>
        <dbReference type="Pfam" id="PF01272"/>
    </source>
</evidence>
<evidence type="ECO:0000256" key="6">
    <source>
        <dbReference type="ARBA" id="ARBA00024916"/>
    </source>
</evidence>
<dbReference type="SUPFAM" id="SSF54534">
    <property type="entry name" value="FKBP-like"/>
    <property type="match status" value="1"/>
</dbReference>
<reference evidence="12 13" key="1">
    <citation type="journal article" date="2016" name="Nat. Commun.">
        <title>Thousands of microbial genomes shed light on interconnected biogeochemical processes in an aquifer system.</title>
        <authorList>
            <person name="Anantharaman K."/>
            <person name="Brown C.T."/>
            <person name="Hug L.A."/>
            <person name="Sharon I."/>
            <person name="Castelle C.J."/>
            <person name="Probst A.J."/>
            <person name="Thomas B.C."/>
            <person name="Singh A."/>
            <person name="Wilkins M.J."/>
            <person name="Karaoz U."/>
            <person name="Brodie E.L."/>
            <person name="Williams K.H."/>
            <person name="Hubbard S.S."/>
            <person name="Banfield J.F."/>
        </authorList>
    </citation>
    <scope>NUCLEOTIDE SEQUENCE [LARGE SCALE GENOMIC DNA]</scope>
</reference>
<organism evidence="12 13">
    <name type="scientific">Candidatus Woesebacteria bacterium RIFCSPLOWO2_01_FULL_44_14</name>
    <dbReference type="NCBI Taxonomy" id="1802525"/>
    <lineage>
        <taxon>Bacteria</taxon>
        <taxon>Candidatus Woeseibacteriota</taxon>
    </lineage>
</organism>
<comment type="function">
    <text evidence="6 8 9">Necessary for efficient RNA polymerase transcription elongation past template-encoded arresting sites. The arresting sites in DNA have the property of trapping a certain fraction of elongating RNA polymerases that pass through, resulting in locked ternary complexes. Cleavage of the nascent transcript by cleavage factors such as GreA or GreB allows the resumption of elongation from the new 3'terminus. GreA releases sequences of 2 to 3 nucleotides.</text>
</comment>